<dbReference type="AlphaFoldDB" id="A0A9N9TZ80"/>
<feature type="region of interest" description="Disordered" evidence="1">
    <location>
        <begin position="395"/>
        <end position="422"/>
    </location>
</feature>
<reference evidence="2" key="1">
    <citation type="submission" date="2022-01" db="EMBL/GenBank/DDBJ databases">
        <authorList>
            <person name="King R."/>
        </authorList>
    </citation>
    <scope>NUCLEOTIDE SEQUENCE</scope>
</reference>
<evidence type="ECO:0000313" key="3">
    <source>
        <dbReference type="Proteomes" id="UP001153712"/>
    </source>
</evidence>
<evidence type="ECO:0000256" key="1">
    <source>
        <dbReference type="SAM" id="MobiDB-lite"/>
    </source>
</evidence>
<dbReference type="EMBL" id="OU900099">
    <property type="protein sequence ID" value="CAG9863538.1"/>
    <property type="molecule type" value="Genomic_DNA"/>
</dbReference>
<feature type="region of interest" description="Disordered" evidence="1">
    <location>
        <begin position="129"/>
        <end position="165"/>
    </location>
</feature>
<evidence type="ECO:0000313" key="2">
    <source>
        <dbReference type="EMBL" id="CAG9863538.1"/>
    </source>
</evidence>
<keyword evidence="3" id="KW-1185">Reference proteome</keyword>
<dbReference type="OrthoDB" id="76173at2759"/>
<gene>
    <name evidence="2" type="ORF">PHYEVI_LOCUS9824</name>
</gene>
<name>A0A9N9TZ80_PHYSR</name>
<feature type="compositionally biased region" description="Basic and acidic residues" evidence="1">
    <location>
        <begin position="129"/>
        <end position="143"/>
    </location>
</feature>
<dbReference type="Proteomes" id="UP001153712">
    <property type="component" value="Chromosome 6"/>
</dbReference>
<proteinExistence type="predicted"/>
<sequence>MDSFFERPRDIPEPISIDKFTCKPSVPEVSMISTKHHQPSGTYRNFQKQVRFQSPPLQQNQYNFDCNPLDKAKDRNGLDFGEASMARKEKLNSLKATSSKPFEQIYMANIPDRKLDLSLLEIEHEINNKPMKDTDGMSKHSDTIEDNNVPNKTHTTGENKENSTPKSYQEFLLMQKQIVSKRKEEHNDSVTDIFNYKRNQQNQICIPSRQEPYKDLQTRYNFEPISKRMQDSETQTNTDEIEHSKALQNKKDYEPSNADLLKIIAQQNEQLLLLQKQVALLLDREKHFPKSIETGAAVEERNFNLLSTPQKNLFRQENTVTQQASIFKDNQRTWGMSKFSINVTTSLEMPIRAQQKQNFVNHEPKIQEITESDLSPVKTDNLDQSIRLGEQLRVREPCPSPQPSINIDMNDFDSSSDEESSSDIGVTFYNNLMGQVNNMLKNANAETDRKTVDEDKNKMLNKVKEATLKHLKNVGISMGPVEEGDESEGGSVQQLFMKYLPNERLQKREMGFEKEAPAGGFITPRPEFSLASLEYMKKYNLIPSKEKVPDFIVPRSRGLDDRKILDLTALKMQPKLM</sequence>
<feature type="compositionally biased region" description="Acidic residues" evidence="1">
    <location>
        <begin position="410"/>
        <end position="421"/>
    </location>
</feature>
<protein>
    <submittedName>
        <fullName evidence="2">Uncharacterized protein</fullName>
    </submittedName>
</protein>
<accession>A0A9N9TZ80</accession>
<organism evidence="2 3">
    <name type="scientific">Phyllotreta striolata</name>
    <name type="common">Striped flea beetle</name>
    <name type="synonym">Crioceris striolata</name>
    <dbReference type="NCBI Taxonomy" id="444603"/>
    <lineage>
        <taxon>Eukaryota</taxon>
        <taxon>Metazoa</taxon>
        <taxon>Ecdysozoa</taxon>
        <taxon>Arthropoda</taxon>
        <taxon>Hexapoda</taxon>
        <taxon>Insecta</taxon>
        <taxon>Pterygota</taxon>
        <taxon>Neoptera</taxon>
        <taxon>Endopterygota</taxon>
        <taxon>Coleoptera</taxon>
        <taxon>Polyphaga</taxon>
        <taxon>Cucujiformia</taxon>
        <taxon>Chrysomeloidea</taxon>
        <taxon>Chrysomelidae</taxon>
        <taxon>Galerucinae</taxon>
        <taxon>Alticini</taxon>
        <taxon>Phyllotreta</taxon>
    </lineage>
</organism>